<dbReference type="GO" id="GO:1903600">
    <property type="term" value="C:glutaminase complex"/>
    <property type="evidence" value="ECO:0007669"/>
    <property type="project" value="TreeGrafter"/>
</dbReference>
<keyword evidence="4" id="KW-0315">Glutamine amidotransferase</keyword>
<dbReference type="PROSITE" id="PS51130">
    <property type="entry name" value="PDXT_SNO_2"/>
    <property type="match status" value="1"/>
</dbReference>
<dbReference type="GO" id="GO:0042823">
    <property type="term" value="P:pyridoxal phosphate biosynthetic process"/>
    <property type="evidence" value="ECO:0007669"/>
    <property type="project" value="InterPro"/>
</dbReference>
<proteinExistence type="inferred from homology"/>
<keyword evidence="5" id="KW-0456">Lyase</keyword>
<evidence type="ECO:0000313" key="8">
    <source>
        <dbReference type="Proteomes" id="UP000398389"/>
    </source>
</evidence>
<dbReference type="Proteomes" id="UP000398389">
    <property type="component" value="Unassembled WGS sequence"/>
</dbReference>
<evidence type="ECO:0000256" key="1">
    <source>
        <dbReference type="ARBA" id="ARBA00008345"/>
    </source>
</evidence>
<dbReference type="OrthoDB" id="2039at2759"/>
<protein>
    <recommendedName>
        <fullName evidence="2">glutaminase</fullName>
        <ecNumber evidence="2">3.5.1.2</ecNumber>
    </recommendedName>
</protein>
<evidence type="ECO:0000256" key="5">
    <source>
        <dbReference type="ARBA" id="ARBA00023239"/>
    </source>
</evidence>
<dbReference type="CDD" id="cd01749">
    <property type="entry name" value="GATase1_PB"/>
    <property type="match status" value="1"/>
</dbReference>
<evidence type="ECO:0000256" key="3">
    <source>
        <dbReference type="ARBA" id="ARBA00022801"/>
    </source>
</evidence>
<dbReference type="GO" id="GO:0004359">
    <property type="term" value="F:glutaminase activity"/>
    <property type="evidence" value="ECO:0007669"/>
    <property type="project" value="UniProtKB-EC"/>
</dbReference>
<sequence>MTIEAKNVTIGVLALQGAFAEHVEHLKQAALTLQKHSMGENGSIRGASIRVIEVRTAEELSICEGLVIPGGESTAISLVAERTGMLEPLRAYVHELVHQGQPGEERVLSQGRAVWGTCAGLILVASEAGGCPARGQEILGGLDVKVSRNHFGSQLDSFIAPLEMPILKELGSENGAPFEGVFIRAPVVDAVNISTAKPTLFGLGEKKKAIERDIEKSLVVQAPNPSAEWVEFVANNPVEVLTTLERAGGELCVAVRQGRTLGTSFHPELTSDSRLHQWWIQKCVLQA</sequence>
<dbReference type="PROSITE" id="PS01236">
    <property type="entry name" value="PDXT_SNO_1"/>
    <property type="match status" value="1"/>
</dbReference>
<dbReference type="PANTHER" id="PTHR31559">
    <property type="entry name" value="PYRIDOXAL 5'-PHOSPHATE SYNTHASE SUBUNIT SNO"/>
    <property type="match status" value="1"/>
</dbReference>
<dbReference type="SUPFAM" id="SSF52317">
    <property type="entry name" value="Class I glutamine amidotransferase-like"/>
    <property type="match status" value="1"/>
</dbReference>
<reference evidence="7 8" key="1">
    <citation type="submission" date="2019-09" db="EMBL/GenBank/DDBJ databases">
        <authorList>
            <person name="Brejova B."/>
        </authorList>
    </citation>
    <scope>NUCLEOTIDE SEQUENCE [LARGE SCALE GENOMIC DNA]</scope>
</reference>
<evidence type="ECO:0000256" key="4">
    <source>
        <dbReference type="ARBA" id="ARBA00022962"/>
    </source>
</evidence>
<dbReference type="PANTHER" id="PTHR31559:SF0">
    <property type="entry name" value="PYRIDOXAL 5'-PHOSPHATE SYNTHASE SUBUNIT SNO1-RELATED"/>
    <property type="match status" value="1"/>
</dbReference>
<evidence type="ECO:0000313" key="7">
    <source>
        <dbReference type="EMBL" id="VVT46082.1"/>
    </source>
</evidence>
<evidence type="ECO:0000256" key="6">
    <source>
        <dbReference type="ARBA" id="ARBA00049534"/>
    </source>
</evidence>
<accession>A0A5E8B4A3</accession>
<dbReference type="EMBL" id="CABVLU010000001">
    <property type="protein sequence ID" value="VVT46082.1"/>
    <property type="molecule type" value="Genomic_DNA"/>
</dbReference>
<dbReference type="InterPro" id="IPR021196">
    <property type="entry name" value="PdxT/SNO_CS"/>
</dbReference>
<dbReference type="Gene3D" id="3.40.50.880">
    <property type="match status" value="1"/>
</dbReference>
<gene>
    <name evidence="7" type="ORF">SAPINGB_P001037</name>
</gene>
<keyword evidence="8" id="KW-1185">Reference proteome</keyword>
<dbReference type="GeneID" id="43579860"/>
<organism evidence="7 8">
    <name type="scientific">Magnusiomyces paraingens</name>
    <dbReference type="NCBI Taxonomy" id="2606893"/>
    <lineage>
        <taxon>Eukaryota</taxon>
        <taxon>Fungi</taxon>
        <taxon>Dikarya</taxon>
        <taxon>Ascomycota</taxon>
        <taxon>Saccharomycotina</taxon>
        <taxon>Dipodascomycetes</taxon>
        <taxon>Dipodascales</taxon>
        <taxon>Dipodascaceae</taxon>
        <taxon>Magnusiomyces</taxon>
    </lineage>
</organism>
<comment type="similarity">
    <text evidence="1">Belongs to the glutaminase PdxT/SNO family.</text>
</comment>
<name>A0A5E8B4A3_9ASCO</name>
<dbReference type="RefSeq" id="XP_031851651.1">
    <property type="nucleotide sequence ID" value="XM_031995760.1"/>
</dbReference>
<evidence type="ECO:0000256" key="2">
    <source>
        <dbReference type="ARBA" id="ARBA00012918"/>
    </source>
</evidence>
<dbReference type="GO" id="GO:0016829">
    <property type="term" value="F:lyase activity"/>
    <property type="evidence" value="ECO:0007669"/>
    <property type="project" value="UniProtKB-KW"/>
</dbReference>
<comment type="catalytic activity">
    <reaction evidence="6">
        <text>L-glutamine + H2O = L-glutamate + NH4(+)</text>
        <dbReference type="Rhea" id="RHEA:15889"/>
        <dbReference type="ChEBI" id="CHEBI:15377"/>
        <dbReference type="ChEBI" id="CHEBI:28938"/>
        <dbReference type="ChEBI" id="CHEBI:29985"/>
        <dbReference type="ChEBI" id="CHEBI:58359"/>
        <dbReference type="EC" id="3.5.1.2"/>
    </reaction>
</comment>
<dbReference type="EC" id="3.5.1.2" evidence="2"/>
<dbReference type="InterPro" id="IPR029062">
    <property type="entry name" value="Class_I_gatase-like"/>
</dbReference>
<keyword evidence="3" id="KW-0378">Hydrolase</keyword>
<dbReference type="Pfam" id="PF01174">
    <property type="entry name" value="SNO"/>
    <property type="match status" value="2"/>
</dbReference>
<dbReference type="InterPro" id="IPR002161">
    <property type="entry name" value="PdxT/SNO"/>
</dbReference>
<dbReference type="GO" id="GO:0005829">
    <property type="term" value="C:cytosol"/>
    <property type="evidence" value="ECO:0007669"/>
    <property type="project" value="TreeGrafter"/>
</dbReference>
<dbReference type="AlphaFoldDB" id="A0A5E8B4A3"/>
<dbReference type="GO" id="GO:0008614">
    <property type="term" value="P:pyridoxine metabolic process"/>
    <property type="evidence" value="ECO:0007669"/>
    <property type="project" value="TreeGrafter"/>
</dbReference>